<proteinExistence type="predicted"/>
<feature type="compositionally biased region" description="Polar residues" evidence="1">
    <location>
        <begin position="253"/>
        <end position="264"/>
    </location>
</feature>
<feature type="region of interest" description="Disordered" evidence="1">
    <location>
        <begin position="253"/>
        <end position="279"/>
    </location>
</feature>
<keyword evidence="2" id="KW-0812">Transmembrane</keyword>
<evidence type="ECO:0000256" key="2">
    <source>
        <dbReference type="SAM" id="Phobius"/>
    </source>
</evidence>
<feature type="transmembrane region" description="Helical" evidence="2">
    <location>
        <begin position="40"/>
        <end position="59"/>
    </location>
</feature>
<organism evidence="3">
    <name type="scientific">viral metagenome</name>
    <dbReference type="NCBI Taxonomy" id="1070528"/>
    <lineage>
        <taxon>unclassified sequences</taxon>
        <taxon>metagenomes</taxon>
        <taxon>organismal metagenomes</taxon>
    </lineage>
</organism>
<reference evidence="3" key="1">
    <citation type="journal article" date="2020" name="Nature">
        <title>Giant virus diversity and host interactions through global metagenomics.</title>
        <authorList>
            <person name="Schulz F."/>
            <person name="Roux S."/>
            <person name="Paez-Espino D."/>
            <person name="Jungbluth S."/>
            <person name="Walsh D.A."/>
            <person name="Denef V.J."/>
            <person name="McMahon K.D."/>
            <person name="Konstantinidis K.T."/>
            <person name="Eloe-Fadrosh E.A."/>
            <person name="Kyrpides N.C."/>
            <person name="Woyke T."/>
        </authorList>
    </citation>
    <scope>NUCLEOTIDE SEQUENCE</scope>
    <source>
        <strain evidence="3">GVMAG-M-3300025138-11</strain>
    </source>
</reference>
<accession>A0A6C0IVD6</accession>
<protein>
    <recommendedName>
        <fullName evidence="4">SMODS and SLOG-associating 2TM effector domain-containing protein</fullName>
    </recommendedName>
</protein>
<keyword evidence="2" id="KW-0472">Membrane</keyword>
<evidence type="ECO:0000256" key="1">
    <source>
        <dbReference type="SAM" id="MobiDB-lite"/>
    </source>
</evidence>
<name>A0A6C0IVD6_9ZZZZ</name>
<dbReference type="EMBL" id="MN740273">
    <property type="protein sequence ID" value="QHT97208.1"/>
    <property type="molecule type" value="Genomic_DNA"/>
</dbReference>
<evidence type="ECO:0008006" key="4">
    <source>
        <dbReference type="Google" id="ProtNLM"/>
    </source>
</evidence>
<feature type="transmembrane region" description="Helical" evidence="2">
    <location>
        <begin position="71"/>
        <end position="94"/>
    </location>
</feature>
<keyword evidence="2" id="KW-1133">Transmembrane helix</keyword>
<dbReference type="AlphaFoldDB" id="A0A6C0IVD6"/>
<evidence type="ECO:0000313" key="3">
    <source>
        <dbReference type="EMBL" id="QHT97208.1"/>
    </source>
</evidence>
<sequence length="279" mass="33045">MNIGQHKTKQHELVEKMNDLRRQTKKNKALLSFKYDNLDFKINFIHISVIIISTVITFIESIKSYYELENTIWDVVPIILATYIALIMAILRFLKLEDKKEQIAQSRENHIFILNKFIKTIELVENFQIKESNIDQWNNIVSNYENEIFDNYISIRTGFDTILDFTDVIYYKKKFLQYYLDEQFVNEDIDNIRRYKRIPNTKYKQKSCCSCLDGCFSSSTKSNLDSFFKDIEKGDLESYRNIHKNKIDSNNDTINDNKCNSNDDNTNKKPINIDNVSVV</sequence>